<dbReference type="EMBL" id="CM023481">
    <property type="protein sequence ID" value="KAH6948668.1"/>
    <property type="molecule type" value="Genomic_DNA"/>
</dbReference>
<keyword evidence="2" id="KW-1185">Reference proteome</keyword>
<accession>A0ACB7TNT6</accession>
<comment type="caution">
    <text evidence="1">The sequence shown here is derived from an EMBL/GenBank/DDBJ whole genome shotgun (WGS) entry which is preliminary data.</text>
</comment>
<gene>
    <name evidence="1" type="ORF">HPB50_025744</name>
</gene>
<dbReference type="Proteomes" id="UP000821845">
    <property type="component" value="Chromosome 1"/>
</dbReference>
<evidence type="ECO:0000313" key="1">
    <source>
        <dbReference type="EMBL" id="KAH6948668.1"/>
    </source>
</evidence>
<proteinExistence type="predicted"/>
<sequence length="139" mass="15355">MEYQVSGVDLPAAEFNPEEWSEIPNARKTSQESEGTQSSNAVSADETQVRKPVTAPGVPSQLDDTTAALLRMRTVPRLPLDDFKIVFRPTAGVNLAKFNDGEPAGGRCRQQRAAAFGCRGGHHVHEPTQEYLHDVYFMR</sequence>
<evidence type="ECO:0000313" key="2">
    <source>
        <dbReference type="Proteomes" id="UP000821845"/>
    </source>
</evidence>
<reference evidence="1" key="1">
    <citation type="submission" date="2020-05" db="EMBL/GenBank/DDBJ databases">
        <title>Large-scale comparative analyses of tick genomes elucidate their genetic diversity and vector capacities.</title>
        <authorList>
            <person name="Jia N."/>
            <person name="Wang J."/>
            <person name="Shi W."/>
            <person name="Du L."/>
            <person name="Sun Y."/>
            <person name="Zhan W."/>
            <person name="Jiang J."/>
            <person name="Wang Q."/>
            <person name="Zhang B."/>
            <person name="Ji P."/>
            <person name="Sakyi L.B."/>
            <person name="Cui X."/>
            <person name="Yuan T."/>
            <person name="Jiang B."/>
            <person name="Yang W."/>
            <person name="Lam T.T.-Y."/>
            <person name="Chang Q."/>
            <person name="Ding S."/>
            <person name="Wang X."/>
            <person name="Zhu J."/>
            <person name="Ruan X."/>
            <person name="Zhao L."/>
            <person name="Wei J."/>
            <person name="Que T."/>
            <person name="Du C."/>
            <person name="Cheng J."/>
            <person name="Dai P."/>
            <person name="Han X."/>
            <person name="Huang E."/>
            <person name="Gao Y."/>
            <person name="Liu J."/>
            <person name="Shao H."/>
            <person name="Ye R."/>
            <person name="Li L."/>
            <person name="Wei W."/>
            <person name="Wang X."/>
            <person name="Wang C."/>
            <person name="Yang T."/>
            <person name="Huo Q."/>
            <person name="Li W."/>
            <person name="Guo W."/>
            <person name="Chen H."/>
            <person name="Zhou L."/>
            <person name="Ni X."/>
            <person name="Tian J."/>
            <person name="Zhou Y."/>
            <person name="Sheng Y."/>
            <person name="Liu T."/>
            <person name="Pan Y."/>
            <person name="Xia L."/>
            <person name="Li J."/>
            <person name="Zhao F."/>
            <person name="Cao W."/>
        </authorList>
    </citation>
    <scope>NUCLEOTIDE SEQUENCE</scope>
    <source>
        <strain evidence="1">Hyas-2018</strain>
    </source>
</reference>
<organism evidence="1 2">
    <name type="scientific">Hyalomma asiaticum</name>
    <name type="common">Tick</name>
    <dbReference type="NCBI Taxonomy" id="266040"/>
    <lineage>
        <taxon>Eukaryota</taxon>
        <taxon>Metazoa</taxon>
        <taxon>Ecdysozoa</taxon>
        <taxon>Arthropoda</taxon>
        <taxon>Chelicerata</taxon>
        <taxon>Arachnida</taxon>
        <taxon>Acari</taxon>
        <taxon>Parasitiformes</taxon>
        <taxon>Ixodida</taxon>
        <taxon>Ixodoidea</taxon>
        <taxon>Ixodidae</taxon>
        <taxon>Hyalomminae</taxon>
        <taxon>Hyalomma</taxon>
    </lineage>
</organism>
<name>A0ACB7TNT6_HYAAI</name>
<protein>
    <submittedName>
        <fullName evidence="1">Uncharacterized protein</fullName>
    </submittedName>
</protein>